<dbReference type="Proteomes" id="UP001152798">
    <property type="component" value="Chromosome 7"/>
</dbReference>
<reference evidence="1" key="1">
    <citation type="submission" date="2022-01" db="EMBL/GenBank/DDBJ databases">
        <authorList>
            <person name="King R."/>
        </authorList>
    </citation>
    <scope>NUCLEOTIDE SEQUENCE</scope>
</reference>
<name>A0A9P0HTR1_NEZVI</name>
<proteinExistence type="predicted"/>
<keyword evidence="2" id="KW-1185">Reference proteome</keyword>
<accession>A0A9P0HTR1</accession>
<dbReference type="EMBL" id="OV725083">
    <property type="protein sequence ID" value="CAH1408019.1"/>
    <property type="molecule type" value="Genomic_DNA"/>
</dbReference>
<evidence type="ECO:0000313" key="2">
    <source>
        <dbReference type="Proteomes" id="UP001152798"/>
    </source>
</evidence>
<evidence type="ECO:0000313" key="1">
    <source>
        <dbReference type="EMBL" id="CAH1408019.1"/>
    </source>
</evidence>
<organism evidence="1 2">
    <name type="scientific">Nezara viridula</name>
    <name type="common">Southern green stink bug</name>
    <name type="synonym">Cimex viridulus</name>
    <dbReference type="NCBI Taxonomy" id="85310"/>
    <lineage>
        <taxon>Eukaryota</taxon>
        <taxon>Metazoa</taxon>
        <taxon>Ecdysozoa</taxon>
        <taxon>Arthropoda</taxon>
        <taxon>Hexapoda</taxon>
        <taxon>Insecta</taxon>
        <taxon>Pterygota</taxon>
        <taxon>Neoptera</taxon>
        <taxon>Paraneoptera</taxon>
        <taxon>Hemiptera</taxon>
        <taxon>Heteroptera</taxon>
        <taxon>Panheteroptera</taxon>
        <taxon>Pentatomomorpha</taxon>
        <taxon>Pentatomoidea</taxon>
        <taxon>Pentatomidae</taxon>
        <taxon>Pentatominae</taxon>
        <taxon>Nezara</taxon>
    </lineage>
</organism>
<gene>
    <name evidence="1" type="ORF">NEZAVI_LOCUS15624</name>
</gene>
<protein>
    <submittedName>
        <fullName evidence="1">Uncharacterized protein</fullName>
    </submittedName>
</protein>
<dbReference type="AlphaFoldDB" id="A0A9P0HTR1"/>
<sequence length="52" mass="6072">MSRSEVMMKISAIIPHLLLCRGCAIIGTRKFQRTHYKPYMITFPALKIDFDE</sequence>